<feature type="active site" description="Proton donor/acceptor" evidence="1">
    <location>
        <position position="111"/>
    </location>
</feature>
<dbReference type="AlphaFoldDB" id="A0A371RFF5"/>
<dbReference type="CDD" id="cd07067">
    <property type="entry name" value="HP_PGM_like"/>
    <property type="match status" value="1"/>
</dbReference>
<dbReference type="InterPro" id="IPR029033">
    <property type="entry name" value="His_PPase_superfam"/>
</dbReference>
<keyword evidence="4" id="KW-1185">Reference proteome</keyword>
<dbReference type="RefSeq" id="WP_116390804.1">
    <property type="nucleotide sequence ID" value="NZ_QUQO01000001.1"/>
</dbReference>
<dbReference type="SMART" id="SM00855">
    <property type="entry name" value="PGAM"/>
    <property type="match status" value="1"/>
</dbReference>
<dbReference type="GO" id="GO:0006003">
    <property type="term" value="P:fructose 2,6-bisphosphate metabolic process"/>
    <property type="evidence" value="ECO:0007669"/>
    <property type="project" value="InterPro"/>
</dbReference>
<organism evidence="3 4">
    <name type="scientific">Parvularcula marina</name>
    <dbReference type="NCBI Taxonomy" id="2292771"/>
    <lineage>
        <taxon>Bacteria</taxon>
        <taxon>Pseudomonadati</taxon>
        <taxon>Pseudomonadota</taxon>
        <taxon>Alphaproteobacteria</taxon>
        <taxon>Parvularculales</taxon>
        <taxon>Parvularculaceae</taxon>
        <taxon>Parvularcula</taxon>
    </lineage>
</organism>
<dbReference type="GO" id="GO:0005829">
    <property type="term" value="C:cytosol"/>
    <property type="evidence" value="ECO:0007669"/>
    <property type="project" value="TreeGrafter"/>
</dbReference>
<sequence length="214" mass="24013">MLSLFGKGRAKDEGMPGGRIDLPFPVWFSRHGQTDWNKAGRFQGHSDIPLNETGRQQAARNGRALRERIKNLDELVFVTSPLVRAAETLEIIRDKLGLPRRRYGVDDRLIEIDLGDWNGKTVDEINAEDPGVWERRQKDKWAYKVPGGESYADAAARTREFLLELKGPALIVGHGASGRILRGYLCGLDRQGLTHLKSPQDLVFELKGGKEKTV</sequence>
<evidence type="ECO:0000313" key="3">
    <source>
        <dbReference type="EMBL" id="RFB04176.1"/>
    </source>
</evidence>
<dbReference type="OrthoDB" id="9781415at2"/>
<dbReference type="InterPro" id="IPR003094">
    <property type="entry name" value="6Pfruct_kin"/>
</dbReference>
<dbReference type="FunCoup" id="A0A371RFF5">
    <property type="interactions" value="530"/>
</dbReference>
<dbReference type="InterPro" id="IPR013078">
    <property type="entry name" value="His_Pase_superF_clade-1"/>
</dbReference>
<comment type="caution">
    <text evidence="3">The sequence shown here is derived from an EMBL/GenBank/DDBJ whole genome shotgun (WGS) entry which is preliminary data.</text>
</comment>
<evidence type="ECO:0000313" key="4">
    <source>
        <dbReference type="Proteomes" id="UP000264589"/>
    </source>
</evidence>
<evidence type="ECO:0000256" key="2">
    <source>
        <dbReference type="PIRSR" id="PIRSR613078-2"/>
    </source>
</evidence>
<reference evidence="3 4" key="1">
    <citation type="submission" date="2018-08" db="EMBL/GenBank/DDBJ databases">
        <title>Parvularcula sp. SM1705, isolated from surface water of the South Sea China.</title>
        <authorList>
            <person name="Sun L."/>
        </authorList>
    </citation>
    <scope>NUCLEOTIDE SEQUENCE [LARGE SCALE GENOMIC DNA]</scope>
    <source>
        <strain evidence="3 4">SM1705</strain>
    </source>
</reference>
<dbReference type="Gene3D" id="3.40.50.1240">
    <property type="entry name" value="Phosphoglycerate mutase-like"/>
    <property type="match status" value="1"/>
</dbReference>
<feature type="binding site" evidence="2">
    <location>
        <position position="84"/>
    </location>
    <ligand>
        <name>substrate</name>
    </ligand>
</feature>
<dbReference type="EMBL" id="QUQO01000001">
    <property type="protein sequence ID" value="RFB04176.1"/>
    <property type="molecule type" value="Genomic_DNA"/>
</dbReference>
<feature type="active site" description="Tele-phosphohistidine intermediate" evidence="1">
    <location>
        <position position="31"/>
    </location>
</feature>
<gene>
    <name evidence="3" type="ORF">DX908_02090</name>
</gene>
<dbReference type="Proteomes" id="UP000264589">
    <property type="component" value="Unassembled WGS sequence"/>
</dbReference>
<accession>A0A371RFF5</accession>
<feature type="binding site" evidence="2">
    <location>
        <begin position="30"/>
        <end position="37"/>
    </location>
    <ligand>
        <name>substrate</name>
    </ligand>
</feature>
<dbReference type="InParanoid" id="A0A371RFF5"/>
<proteinExistence type="predicted"/>
<dbReference type="PANTHER" id="PTHR10606">
    <property type="entry name" value="6-PHOSPHOFRUCTO-2-KINASE/FRUCTOSE-2,6-BISPHOSPHATASE"/>
    <property type="match status" value="1"/>
</dbReference>
<evidence type="ECO:0000256" key="1">
    <source>
        <dbReference type="PIRSR" id="PIRSR613078-1"/>
    </source>
</evidence>
<dbReference type="SUPFAM" id="SSF53254">
    <property type="entry name" value="Phosphoglycerate mutase-like"/>
    <property type="match status" value="1"/>
</dbReference>
<dbReference type="Pfam" id="PF00300">
    <property type="entry name" value="His_Phos_1"/>
    <property type="match status" value="1"/>
</dbReference>
<name>A0A371RFF5_9PROT</name>
<dbReference type="GO" id="GO:0003873">
    <property type="term" value="F:6-phosphofructo-2-kinase activity"/>
    <property type="evidence" value="ECO:0007669"/>
    <property type="project" value="TreeGrafter"/>
</dbReference>
<protein>
    <submittedName>
        <fullName evidence="3">Histidine phosphatase family protein</fullName>
    </submittedName>
</protein>
<dbReference type="PIRSF" id="PIRSF000709">
    <property type="entry name" value="6PFK_2-Ptase"/>
    <property type="match status" value="1"/>
</dbReference>
<dbReference type="GO" id="GO:0005524">
    <property type="term" value="F:ATP binding"/>
    <property type="evidence" value="ECO:0007669"/>
    <property type="project" value="InterPro"/>
</dbReference>